<reference evidence="1" key="1">
    <citation type="submission" date="2020-10" db="EMBL/GenBank/DDBJ databases">
        <authorList>
            <person name="Gilroy R."/>
        </authorList>
    </citation>
    <scope>NUCLEOTIDE SEQUENCE</scope>
    <source>
        <strain evidence="1">ChiBcec6-7307</strain>
    </source>
</reference>
<evidence type="ECO:0000313" key="1">
    <source>
        <dbReference type="EMBL" id="HIV23004.1"/>
    </source>
</evidence>
<dbReference type="SUPFAM" id="SSF69322">
    <property type="entry name" value="Tricorn protease domain 2"/>
    <property type="match status" value="1"/>
</dbReference>
<reference evidence="1" key="2">
    <citation type="journal article" date="2021" name="PeerJ">
        <title>Extensive microbial diversity within the chicken gut microbiome revealed by metagenomics and culture.</title>
        <authorList>
            <person name="Gilroy R."/>
            <person name="Ravi A."/>
            <person name="Getino M."/>
            <person name="Pursley I."/>
            <person name="Horton D.L."/>
            <person name="Alikhan N.F."/>
            <person name="Baker D."/>
            <person name="Gharbi K."/>
            <person name="Hall N."/>
            <person name="Watson M."/>
            <person name="Adriaenssens E.M."/>
            <person name="Foster-Nyarko E."/>
            <person name="Jarju S."/>
            <person name="Secka A."/>
            <person name="Antonio M."/>
            <person name="Oren A."/>
            <person name="Chaudhuri R.R."/>
            <person name="La Ragione R."/>
            <person name="Hildebrand F."/>
            <person name="Pallen M.J."/>
        </authorList>
    </citation>
    <scope>NUCLEOTIDE SEQUENCE</scope>
    <source>
        <strain evidence="1">ChiBcec6-7307</strain>
    </source>
</reference>
<sequence>MKGRMRTARNAALHILFLIVLFLASVLVFSRIINRTAPDTAEIMDDSTFPLVYMQDDGTSFNCLHGYAGQMDVSYIRDSITPLNADRRLDIQIQAFGASIDSVTYQVLTLDGTESLEQTKVVTLEQDGDYLYATLELQNKMLMNQEYMLEIQVNSGGRNIYYYTHVLMADGLHTDAYIDYVLGFYDKCVNKTDLSAVSAAVEPDETTDAEQTLAYMDIHDSVDQLTWGNLNPQIYYKPTPRIREINENTATLTMDYRIASLTDSGETELYNVHESYRVRYTDSRIYLLNLERTTDQIFNPENSVLQDNGINLGITDKDVEFVTDEENRVTAFVQENELWTYRRLDGTLTKVFGFPQKENMDYRDFYDAHSIHILRVGREGDVWFAVAGYMNRGLHEGENGVAVYYYEAASSTVNEEIFLSSMESAEFLKRDVDSLAYISQDGSRFCVLLEGNVYQIDLNSRTYEVLVSDVAEDCHAASQSGRYFAWLPQGDAGDSTALNVLDLETGATQEITCGADERIRPVAYMKEDLVYGVARAEDIDVSHGGNGIFPMYRLTIRDGEGNTVKEYEPAGAYVTEVEQSDNMLTLTRVVKNGDVFAEGTEDHIVSTDTESEVLVGTATQTSARKQTEVILRVGGTISPSDVQTVSSRVLSSGASGTLEILPDRPDRHLYYVYASGALADVCAWPNEAVVKADELLGLVVDEEQNYIWVRGDRQTRAELQVEDLPAAVTAGTTDPDQLQEGIEQRVLDVSGCTLDQVLYFVSHGSPVIAQTLQGPVIIVGYDEFNVFLLDPGTTEWYYGGLNDSTAMFEEAGNVFLTYIPE</sequence>
<name>A0A9D1T7S5_9FIRM</name>
<gene>
    <name evidence="1" type="ORF">IAC80_03595</name>
</gene>
<evidence type="ECO:0008006" key="3">
    <source>
        <dbReference type="Google" id="ProtNLM"/>
    </source>
</evidence>
<evidence type="ECO:0000313" key="2">
    <source>
        <dbReference type="Proteomes" id="UP000886889"/>
    </source>
</evidence>
<accession>A0A9D1T7S5</accession>
<comment type="caution">
    <text evidence="1">The sequence shown here is derived from an EMBL/GenBank/DDBJ whole genome shotgun (WGS) entry which is preliminary data.</text>
</comment>
<dbReference type="AlphaFoldDB" id="A0A9D1T7S5"/>
<proteinExistence type="predicted"/>
<protein>
    <recommendedName>
        <fullName evidence="3">Peptidase C39-like domain-containing protein</fullName>
    </recommendedName>
</protein>
<dbReference type="Proteomes" id="UP000886889">
    <property type="component" value="Unassembled WGS sequence"/>
</dbReference>
<dbReference type="EMBL" id="DVOS01000036">
    <property type="protein sequence ID" value="HIV23004.1"/>
    <property type="molecule type" value="Genomic_DNA"/>
</dbReference>
<organism evidence="1 2">
    <name type="scientific">Candidatus Merdiplasma excrementigallinarum</name>
    <dbReference type="NCBI Taxonomy" id="2840864"/>
    <lineage>
        <taxon>Bacteria</taxon>
        <taxon>Bacillati</taxon>
        <taxon>Bacillota</taxon>
        <taxon>Clostridia</taxon>
        <taxon>Lachnospirales</taxon>
        <taxon>Lachnospiraceae</taxon>
        <taxon>Lachnospiraceae incertae sedis</taxon>
        <taxon>Candidatus Merdiplasma</taxon>
    </lineage>
</organism>